<name>A0A9W6WIN3_9STRA</name>
<dbReference type="EMBL" id="BSXW01000201">
    <property type="protein sequence ID" value="GMF14575.1"/>
    <property type="molecule type" value="Genomic_DNA"/>
</dbReference>
<protein>
    <submittedName>
        <fullName evidence="2">Unnamed protein product</fullName>
    </submittedName>
</protein>
<accession>A0A9W6WIN3</accession>
<evidence type="ECO:0000256" key="1">
    <source>
        <dbReference type="SAM" id="MobiDB-lite"/>
    </source>
</evidence>
<dbReference type="AlphaFoldDB" id="A0A9W6WIN3"/>
<reference evidence="2" key="1">
    <citation type="submission" date="2023-04" db="EMBL/GenBank/DDBJ databases">
        <title>Phytophthora lilii NBRC 32176.</title>
        <authorList>
            <person name="Ichikawa N."/>
            <person name="Sato H."/>
            <person name="Tonouchi N."/>
        </authorList>
    </citation>
    <scope>NUCLEOTIDE SEQUENCE</scope>
    <source>
        <strain evidence="2">NBRC 32176</strain>
    </source>
</reference>
<dbReference type="Proteomes" id="UP001165083">
    <property type="component" value="Unassembled WGS sequence"/>
</dbReference>
<proteinExistence type="predicted"/>
<evidence type="ECO:0000313" key="2">
    <source>
        <dbReference type="EMBL" id="GMF14575.1"/>
    </source>
</evidence>
<sequence length="72" mass="7855">MHARELEDRIASARGVDEDHSEVHLNDEDTISNGTDPALPGRSGQDRTHEAVMGNNAEPMHPPDLARMGNNV</sequence>
<gene>
    <name evidence="2" type="ORF">Plil01_000481800</name>
</gene>
<feature type="compositionally biased region" description="Basic and acidic residues" evidence="1">
    <location>
        <begin position="1"/>
        <end position="27"/>
    </location>
</feature>
<keyword evidence="3" id="KW-1185">Reference proteome</keyword>
<comment type="caution">
    <text evidence="2">The sequence shown here is derived from an EMBL/GenBank/DDBJ whole genome shotgun (WGS) entry which is preliminary data.</text>
</comment>
<organism evidence="2 3">
    <name type="scientific">Phytophthora lilii</name>
    <dbReference type="NCBI Taxonomy" id="2077276"/>
    <lineage>
        <taxon>Eukaryota</taxon>
        <taxon>Sar</taxon>
        <taxon>Stramenopiles</taxon>
        <taxon>Oomycota</taxon>
        <taxon>Peronosporomycetes</taxon>
        <taxon>Peronosporales</taxon>
        <taxon>Peronosporaceae</taxon>
        <taxon>Phytophthora</taxon>
    </lineage>
</organism>
<evidence type="ECO:0000313" key="3">
    <source>
        <dbReference type="Proteomes" id="UP001165083"/>
    </source>
</evidence>
<feature type="region of interest" description="Disordered" evidence="1">
    <location>
        <begin position="1"/>
        <end position="72"/>
    </location>
</feature>